<dbReference type="AlphaFoldDB" id="A0A2J6NML1"/>
<dbReference type="SUPFAM" id="SSF51604">
    <property type="entry name" value="Enolase C-terminal domain-like"/>
    <property type="match status" value="1"/>
</dbReference>
<dbReference type="Proteomes" id="UP000239920">
    <property type="component" value="Unassembled WGS sequence"/>
</dbReference>
<dbReference type="OrthoDB" id="9775391at2"/>
<evidence type="ECO:0000313" key="6">
    <source>
        <dbReference type="Proteomes" id="UP000239920"/>
    </source>
</evidence>
<dbReference type="Gene3D" id="3.20.20.120">
    <property type="entry name" value="Enolase-like C-terminal domain"/>
    <property type="match status" value="1"/>
</dbReference>
<comment type="caution">
    <text evidence="5">The sequence shown here is derived from an EMBL/GenBank/DDBJ whole genome shotgun (WGS) entry which is preliminary data.</text>
</comment>
<proteinExistence type="predicted"/>
<organism evidence="5 6">
    <name type="scientific">Limosilactobacillus pontis</name>
    <dbReference type="NCBI Taxonomy" id="35787"/>
    <lineage>
        <taxon>Bacteria</taxon>
        <taxon>Bacillati</taxon>
        <taxon>Bacillota</taxon>
        <taxon>Bacilli</taxon>
        <taxon>Lactobacillales</taxon>
        <taxon>Lactobacillaceae</taxon>
        <taxon>Limosilactobacillus</taxon>
    </lineage>
</organism>
<protein>
    <submittedName>
        <fullName evidence="5">Mandelate racemase/muconate lactonizing enzyme family protein</fullName>
    </submittedName>
</protein>
<evidence type="ECO:0000256" key="3">
    <source>
        <dbReference type="ARBA" id="ARBA00023239"/>
    </source>
</evidence>
<keyword evidence="1" id="KW-0479">Metal-binding</keyword>
<dbReference type="GO" id="GO:0046872">
    <property type="term" value="F:metal ion binding"/>
    <property type="evidence" value="ECO:0007669"/>
    <property type="project" value="UniProtKB-KW"/>
</dbReference>
<gene>
    <name evidence="5" type="ORF">CK797_05235</name>
</gene>
<feature type="domain" description="Mandelate racemase/muconate lactonizing enzyme C-terminal" evidence="4">
    <location>
        <begin position="146"/>
        <end position="259"/>
    </location>
</feature>
<dbReference type="PANTHER" id="PTHR48080">
    <property type="entry name" value="D-GALACTONATE DEHYDRATASE-RELATED"/>
    <property type="match status" value="1"/>
</dbReference>
<dbReference type="InterPro" id="IPR036849">
    <property type="entry name" value="Enolase-like_C_sf"/>
</dbReference>
<keyword evidence="3" id="KW-0456">Lyase</keyword>
<dbReference type="CDD" id="cd03316">
    <property type="entry name" value="MR_like"/>
    <property type="match status" value="1"/>
</dbReference>
<dbReference type="Gene3D" id="3.30.390.10">
    <property type="entry name" value="Enolase-like, N-terminal domain"/>
    <property type="match status" value="1"/>
</dbReference>
<dbReference type="SUPFAM" id="SSF54826">
    <property type="entry name" value="Enolase N-terminal domain-like"/>
    <property type="match status" value="1"/>
</dbReference>
<dbReference type="SMART" id="SM00922">
    <property type="entry name" value="MR_MLE"/>
    <property type="match status" value="1"/>
</dbReference>
<accession>A0A2J6NML1</accession>
<evidence type="ECO:0000313" key="5">
    <source>
        <dbReference type="EMBL" id="PMB82456.1"/>
    </source>
</evidence>
<sequence>MPIKQVTIFQLNWGQLAPIWHPVVVKVETTTGQAGWGEAGLAYGTGATGVAATIKELAPRIIGQDPWNTNAIWQDFYEHTFWAKNSGTSIYAAISALDTALWDLKARCINQPLYQLLGGCLHRKLPAYASHIEYGWGPFSRYVTTPHDFARLAKRAVDAGYLAIKVDPVTQERGHSMLPNRHLLSPAQLDCYYQRVAAIRHAVGPHVRIIIDCHANLTRRSAQQLIQRLTPLEIDYYEELLPTIDPAQTIQLARVTGADLAVGEHLAGPQTYLSLIRDVAVVQPDLGTCGGITAAVKIASLASANGVGLQLHVCGSPIATAAALQFEAACSNFLIHEEHEINLKAANYESGRYRYQPRDGQYLVPSRPGIGQELSALAIKHAHATIVK</sequence>
<dbReference type="PANTHER" id="PTHR48080:SF2">
    <property type="entry name" value="D-GALACTONATE DEHYDRATASE"/>
    <property type="match status" value="1"/>
</dbReference>
<dbReference type="PROSITE" id="PS00908">
    <property type="entry name" value="MR_MLE_1"/>
    <property type="match status" value="1"/>
</dbReference>
<dbReference type="InterPro" id="IPR013341">
    <property type="entry name" value="Mandelate_racemase_N_dom"/>
</dbReference>
<dbReference type="EMBL" id="PNFV01000005">
    <property type="protein sequence ID" value="PMB82456.1"/>
    <property type="molecule type" value="Genomic_DNA"/>
</dbReference>
<dbReference type="Pfam" id="PF02746">
    <property type="entry name" value="MR_MLE_N"/>
    <property type="match status" value="1"/>
</dbReference>
<dbReference type="InterPro" id="IPR018110">
    <property type="entry name" value="Mandel_Rmase/mucon_lact_enz_CS"/>
</dbReference>
<dbReference type="InterPro" id="IPR029017">
    <property type="entry name" value="Enolase-like_N"/>
</dbReference>
<dbReference type="InterPro" id="IPR013342">
    <property type="entry name" value="Mandelate_racemase_C"/>
</dbReference>
<evidence type="ECO:0000256" key="1">
    <source>
        <dbReference type="ARBA" id="ARBA00022723"/>
    </source>
</evidence>
<dbReference type="GO" id="GO:0016829">
    <property type="term" value="F:lyase activity"/>
    <property type="evidence" value="ECO:0007669"/>
    <property type="project" value="UniProtKB-KW"/>
</dbReference>
<dbReference type="InterPro" id="IPR034593">
    <property type="entry name" value="DgoD-like"/>
</dbReference>
<dbReference type="Pfam" id="PF13378">
    <property type="entry name" value="MR_MLE_C"/>
    <property type="match status" value="1"/>
</dbReference>
<dbReference type="InterPro" id="IPR029065">
    <property type="entry name" value="Enolase_C-like"/>
</dbReference>
<keyword evidence="2" id="KW-0460">Magnesium</keyword>
<dbReference type="RefSeq" id="WP_104688705.1">
    <property type="nucleotide sequence ID" value="NZ_JBKTHY010000002.1"/>
</dbReference>
<evidence type="ECO:0000259" key="4">
    <source>
        <dbReference type="SMART" id="SM00922"/>
    </source>
</evidence>
<dbReference type="SFLD" id="SFLDG00179">
    <property type="entry name" value="mandelate_racemase"/>
    <property type="match status" value="1"/>
</dbReference>
<name>A0A2J6NML1_9LACO</name>
<reference evidence="5 6" key="1">
    <citation type="submission" date="2017-09" db="EMBL/GenBank/DDBJ databases">
        <title>Bacterial strain isolated from the female urinary microbiota.</title>
        <authorList>
            <person name="Thomas-White K."/>
            <person name="Kumar N."/>
            <person name="Forster S."/>
            <person name="Putonti C."/>
            <person name="Lawley T."/>
            <person name="Wolfe A.J."/>
        </authorList>
    </citation>
    <scope>NUCLEOTIDE SEQUENCE [LARGE SCALE GENOMIC DNA]</scope>
    <source>
        <strain evidence="5 6">UMB0683</strain>
    </source>
</reference>
<evidence type="ECO:0000256" key="2">
    <source>
        <dbReference type="ARBA" id="ARBA00022842"/>
    </source>
</evidence>
<dbReference type="GO" id="GO:0009063">
    <property type="term" value="P:amino acid catabolic process"/>
    <property type="evidence" value="ECO:0007669"/>
    <property type="project" value="InterPro"/>
</dbReference>
<dbReference type="SFLD" id="SFLDS00001">
    <property type="entry name" value="Enolase"/>
    <property type="match status" value="1"/>
</dbReference>